<organism evidence="1 2">
    <name type="scientific">Actinoalloteichus hymeniacidonis</name>
    <dbReference type="NCBI Taxonomy" id="340345"/>
    <lineage>
        <taxon>Bacteria</taxon>
        <taxon>Bacillati</taxon>
        <taxon>Actinomycetota</taxon>
        <taxon>Actinomycetes</taxon>
        <taxon>Pseudonocardiales</taxon>
        <taxon>Pseudonocardiaceae</taxon>
        <taxon>Actinoalloteichus</taxon>
    </lineage>
</organism>
<dbReference type="KEGG" id="ahm:TL08_15465"/>
<gene>
    <name evidence="1" type="ORF">TL08_15465</name>
</gene>
<accession>A0AAC9MZB6</accession>
<evidence type="ECO:0000313" key="2">
    <source>
        <dbReference type="Proteomes" id="UP000095210"/>
    </source>
</evidence>
<dbReference type="AlphaFoldDB" id="A0AAC9MZB6"/>
<dbReference type="Proteomes" id="UP000095210">
    <property type="component" value="Chromosome"/>
</dbReference>
<keyword evidence="2" id="KW-1185">Reference proteome</keyword>
<name>A0AAC9MZB6_9PSEU</name>
<proteinExistence type="predicted"/>
<sequence length="140" mass="15505">MMIYHDAAFSVRIPATRVEAADRTQALTLTIDRVRRRVLLQLGGQTARGLAALEPHQAELLRLVLVADRPISRLFPALGPGLTMRILWVRTAPDLVELSLSGRGALTDAWRLRPEHTRLLADSLNRGTWLLAGLAEAPCR</sequence>
<evidence type="ECO:0000313" key="1">
    <source>
        <dbReference type="EMBL" id="AOS63902.1"/>
    </source>
</evidence>
<protein>
    <submittedName>
        <fullName evidence="1">Uncharacterized protein</fullName>
    </submittedName>
</protein>
<dbReference type="EMBL" id="CP014859">
    <property type="protein sequence ID" value="AOS63902.1"/>
    <property type="molecule type" value="Genomic_DNA"/>
</dbReference>
<reference evidence="2" key="1">
    <citation type="submission" date="2016-03" db="EMBL/GenBank/DDBJ databases">
        <title>Complete genome sequence of the type strain Actinoalloteichus hymeniacidonis DSM 45092.</title>
        <authorList>
            <person name="Schaffert L."/>
            <person name="Albersmeier A."/>
            <person name="Winkler A."/>
            <person name="Kalinowski J."/>
            <person name="Zotchev S."/>
            <person name="Ruckert C."/>
        </authorList>
    </citation>
    <scope>NUCLEOTIDE SEQUENCE [LARGE SCALE GENOMIC DNA]</scope>
    <source>
        <strain evidence="2">HPA177(T) (DSM 45092(T))</strain>
    </source>
</reference>